<keyword evidence="4" id="KW-0235">DNA replication</keyword>
<evidence type="ECO:0000256" key="5">
    <source>
        <dbReference type="ARBA" id="ARBA00023242"/>
    </source>
</evidence>
<dbReference type="PANTHER" id="PTHR23061:SF12">
    <property type="entry name" value="DNA POLYMERASE ALPHA SUBUNIT B"/>
    <property type="match status" value="1"/>
</dbReference>
<proteinExistence type="inferred from homology"/>
<dbReference type="GO" id="GO:0005658">
    <property type="term" value="C:alpha DNA polymerase:primase complex"/>
    <property type="evidence" value="ECO:0007669"/>
    <property type="project" value="TreeGrafter"/>
</dbReference>
<evidence type="ECO:0000256" key="4">
    <source>
        <dbReference type="ARBA" id="ARBA00022705"/>
    </source>
</evidence>
<reference evidence="7" key="1">
    <citation type="submission" date="2021-01" db="EMBL/GenBank/DDBJ databases">
        <authorList>
            <person name="Corre E."/>
            <person name="Pelletier E."/>
            <person name="Niang G."/>
            <person name="Scheremetjew M."/>
            <person name="Finn R."/>
            <person name="Kale V."/>
            <person name="Holt S."/>
            <person name="Cochrane G."/>
            <person name="Meng A."/>
            <person name="Brown T."/>
            <person name="Cohen L."/>
        </authorList>
    </citation>
    <scope>NUCLEOTIDE SEQUENCE</scope>
    <source>
        <strain evidence="7">RCC3387</strain>
    </source>
</reference>
<evidence type="ECO:0000256" key="3">
    <source>
        <dbReference type="ARBA" id="ARBA00018596"/>
    </source>
</evidence>
<evidence type="ECO:0000256" key="2">
    <source>
        <dbReference type="ARBA" id="ARBA00007299"/>
    </source>
</evidence>
<dbReference type="EMBL" id="HBGW01103426">
    <property type="protein sequence ID" value="CAD9647589.1"/>
    <property type="molecule type" value="Transcribed_RNA"/>
</dbReference>
<sequence length="285" mass="30128">MHVQVMAGPFCLRNGLDYSPLEEGLEHAASHPPQVLLLLGPFVDANNLSVASGEPVLPGRPEGEVCSLPEVYSQHVLPALRRGFARLKAASPASEILVVPSLDEALGFHPLPQPPLDVAVGPSLDASGAEQLRRLGARLVPNPAHLSVEGLRLTVTSADALTPVLRAGLVLRPEEKRIEQAQRLLLQQRSLFPVMPREPASVAEARARALDFPGQEVPDVLVFPSATGSASGQFVDGRLFVNPGSVCRPAALGSFAEMWLTPPPAGGGGASLVQRARVDIKTFSS</sequence>
<dbReference type="GO" id="GO:0003677">
    <property type="term" value="F:DNA binding"/>
    <property type="evidence" value="ECO:0007669"/>
    <property type="project" value="InterPro"/>
</dbReference>
<dbReference type="InterPro" id="IPR007185">
    <property type="entry name" value="DNA_pol_a/d/e_bsu"/>
</dbReference>
<comment type="subcellular location">
    <subcellularLocation>
        <location evidence="1">Nucleus</location>
    </subcellularLocation>
</comment>
<gene>
    <name evidence="7" type="ORF">BRAN1462_LOCUS65411</name>
</gene>
<organism evidence="7">
    <name type="scientific">Zooxanthella nutricula</name>
    <dbReference type="NCBI Taxonomy" id="1333877"/>
    <lineage>
        <taxon>Eukaryota</taxon>
        <taxon>Sar</taxon>
        <taxon>Alveolata</taxon>
        <taxon>Dinophyceae</taxon>
        <taxon>Peridiniales</taxon>
        <taxon>Peridiniales incertae sedis</taxon>
        <taxon>Zooxanthella</taxon>
    </lineage>
</organism>
<feature type="domain" description="DNA polymerase alpha/delta/epsilon subunit B" evidence="6">
    <location>
        <begin position="5"/>
        <end position="226"/>
    </location>
</feature>
<dbReference type="PANTHER" id="PTHR23061">
    <property type="entry name" value="DNA POLYMERASE 2 ALPHA 70 KDA SUBUNIT"/>
    <property type="match status" value="1"/>
</dbReference>
<evidence type="ECO:0000313" key="7">
    <source>
        <dbReference type="EMBL" id="CAD9647589.1"/>
    </source>
</evidence>
<evidence type="ECO:0000256" key="1">
    <source>
        <dbReference type="ARBA" id="ARBA00004123"/>
    </source>
</evidence>
<dbReference type="Gene3D" id="3.60.21.60">
    <property type="match status" value="2"/>
</dbReference>
<dbReference type="Pfam" id="PF04042">
    <property type="entry name" value="DNA_pol_E_B"/>
    <property type="match status" value="1"/>
</dbReference>
<evidence type="ECO:0000259" key="6">
    <source>
        <dbReference type="Pfam" id="PF04042"/>
    </source>
</evidence>
<name>A0A7S2QNU9_9DINO</name>
<dbReference type="GO" id="GO:0006270">
    <property type="term" value="P:DNA replication initiation"/>
    <property type="evidence" value="ECO:0007669"/>
    <property type="project" value="TreeGrafter"/>
</dbReference>
<comment type="similarity">
    <text evidence="2">Belongs to the DNA polymerase alpha subunit B family.</text>
</comment>
<keyword evidence="5" id="KW-0539">Nucleus</keyword>
<dbReference type="AlphaFoldDB" id="A0A7S2QNU9"/>
<dbReference type="InterPro" id="IPR016722">
    <property type="entry name" value="DNA_pol_alpha_bsu"/>
</dbReference>
<protein>
    <recommendedName>
        <fullName evidence="3">DNA polymerase alpha subunit B</fullName>
    </recommendedName>
</protein>
<accession>A0A7S2QNU9</accession>